<evidence type="ECO:0000259" key="10">
    <source>
        <dbReference type="Pfam" id="PF07715"/>
    </source>
</evidence>
<keyword evidence="7" id="KW-0998">Cell outer membrane</keyword>
<dbReference type="Gene3D" id="2.40.170.20">
    <property type="entry name" value="TonB-dependent receptor, beta-barrel domain"/>
    <property type="match status" value="1"/>
</dbReference>
<sequence>MNAFKLLLLTGAAMTAVPAVALAQTATTPAPASRPAPQAQTPAPAEPVQEEEAEQETAVGDVTVTARRNDIRTSIDSISYSLADDLQATTGTLADALRNVPSVDVDPQGNVTLRGDGNVTILVDGRPSAILSGQNRGDVILQIPADRYARIEVMTNPSAAYSPEGSGGVINLISKPTPSAANGQPGAPAQITRTGSIRANVGDNGRWNIGAGGTWQEDRLTLTGDASYRYDQQEFAFDRIREQLNPAGAVVSTTTSRQGQESEQQGAFARLAAEYRLTDKTMLTAEVRGNSFEVEGNGAISLFETRNAAGALTNAYTRNGAGDFSFEGWGVTARVLHQFDASGHEWSNELRYDTNDNESLALAENVFTLPTAPTFFERQGFTNSQETIGFTSAYTRPMDDGSKLRAGYELNITRPDQENVLQRGPTEAGLIVVPGLSNRFEAEQTVHALYTTYERPFGEKLSAQFGLRLEQADIEIDQVTTGVRASQDYFKAYPTAHVQYQVTDTQLMRASYSRRIQRPQPNQLNPFVAYSDPLNVRSGNPDLEPQETDSFEAMWQMRQGQNFYQATAYYRDTSGAFTDVATDIGGGVLLTRPENLGGRRDVGVEVTASGRLHPTLRYNASVNAFHQEIDPGAISGAVPREGELVTGRLSLNWQPTTKDFVQISGFWQGDQLLAQGTRESGGMLNIGYRRKLNDTLSLQFTGRDVLNSFGGATTYEAPLFRERSNQDLNLRAFYIGLSWSFGGGPRRQPEQFDFSTGPTGG</sequence>
<feature type="domain" description="Outer membrane protein beta-barrel" evidence="11">
    <location>
        <begin position="337"/>
        <end position="739"/>
    </location>
</feature>
<dbReference type="SUPFAM" id="SSF56935">
    <property type="entry name" value="Porins"/>
    <property type="match status" value="1"/>
</dbReference>
<dbReference type="InterPro" id="IPR037066">
    <property type="entry name" value="Plug_dom_sf"/>
</dbReference>
<keyword evidence="2" id="KW-0813">Transport</keyword>
<feature type="domain" description="TonB-dependent receptor plug" evidence="10">
    <location>
        <begin position="77"/>
        <end position="169"/>
    </location>
</feature>
<evidence type="ECO:0000313" key="12">
    <source>
        <dbReference type="EMBL" id="MFC5344954.1"/>
    </source>
</evidence>
<proteinExistence type="predicted"/>
<dbReference type="Pfam" id="PF07715">
    <property type="entry name" value="Plug"/>
    <property type="match status" value="1"/>
</dbReference>
<evidence type="ECO:0000259" key="11">
    <source>
        <dbReference type="Pfam" id="PF14905"/>
    </source>
</evidence>
<dbReference type="PANTHER" id="PTHR30069">
    <property type="entry name" value="TONB-DEPENDENT OUTER MEMBRANE RECEPTOR"/>
    <property type="match status" value="1"/>
</dbReference>
<dbReference type="InterPro" id="IPR012910">
    <property type="entry name" value="Plug_dom"/>
</dbReference>
<evidence type="ECO:0000256" key="8">
    <source>
        <dbReference type="SAM" id="MobiDB-lite"/>
    </source>
</evidence>
<evidence type="ECO:0000256" key="9">
    <source>
        <dbReference type="SAM" id="SignalP"/>
    </source>
</evidence>
<feature type="chain" id="PRO_5046989562" evidence="9">
    <location>
        <begin position="24"/>
        <end position="761"/>
    </location>
</feature>
<keyword evidence="13" id="KW-1185">Reference proteome</keyword>
<protein>
    <submittedName>
        <fullName evidence="12">TonB-dependent receptor domain-containing protein</fullName>
    </submittedName>
</protein>
<comment type="subcellular location">
    <subcellularLocation>
        <location evidence="1">Cell outer membrane</location>
        <topology evidence="1">Multi-pass membrane protein</topology>
    </subcellularLocation>
</comment>
<evidence type="ECO:0000256" key="1">
    <source>
        <dbReference type="ARBA" id="ARBA00004571"/>
    </source>
</evidence>
<feature type="compositionally biased region" description="Low complexity" evidence="8">
    <location>
        <begin position="28"/>
        <end position="47"/>
    </location>
</feature>
<feature type="region of interest" description="Disordered" evidence="8">
    <location>
        <begin position="28"/>
        <end position="64"/>
    </location>
</feature>
<evidence type="ECO:0000256" key="2">
    <source>
        <dbReference type="ARBA" id="ARBA00022448"/>
    </source>
</evidence>
<dbReference type="Pfam" id="PF14905">
    <property type="entry name" value="OMP_b-brl_3"/>
    <property type="match status" value="1"/>
</dbReference>
<evidence type="ECO:0000313" key="13">
    <source>
        <dbReference type="Proteomes" id="UP001596152"/>
    </source>
</evidence>
<accession>A0ABW0FU64</accession>
<feature type="signal peptide" evidence="9">
    <location>
        <begin position="1"/>
        <end position="23"/>
    </location>
</feature>
<dbReference type="InterPro" id="IPR041700">
    <property type="entry name" value="OMP_b-brl_3"/>
</dbReference>
<evidence type="ECO:0000256" key="7">
    <source>
        <dbReference type="ARBA" id="ARBA00023237"/>
    </source>
</evidence>
<evidence type="ECO:0000256" key="3">
    <source>
        <dbReference type="ARBA" id="ARBA00022452"/>
    </source>
</evidence>
<keyword evidence="5 9" id="KW-0732">Signal</keyword>
<keyword evidence="3" id="KW-1134">Transmembrane beta strand</keyword>
<keyword evidence="12" id="KW-0675">Receptor</keyword>
<evidence type="ECO:0000256" key="6">
    <source>
        <dbReference type="ARBA" id="ARBA00023136"/>
    </source>
</evidence>
<evidence type="ECO:0000256" key="5">
    <source>
        <dbReference type="ARBA" id="ARBA00022729"/>
    </source>
</evidence>
<gene>
    <name evidence="12" type="ORF">ACFPIE_13600</name>
</gene>
<dbReference type="InterPro" id="IPR039426">
    <property type="entry name" value="TonB-dep_rcpt-like"/>
</dbReference>
<dbReference type="RefSeq" id="WP_374038039.1">
    <property type="nucleotide sequence ID" value="NZ_CP169082.1"/>
</dbReference>
<evidence type="ECO:0000256" key="4">
    <source>
        <dbReference type="ARBA" id="ARBA00022692"/>
    </source>
</evidence>
<dbReference type="Gene3D" id="2.170.130.10">
    <property type="entry name" value="TonB-dependent receptor, plug domain"/>
    <property type="match status" value="1"/>
</dbReference>
<reference evidence="13" key="1">
    <citation type="journal article" date="2019" name="Int. J. Syst. Evol. Microbiol.">
        <title>The Global Catalogue of Microorganisms (GCM) 10K type strain sequencing project: providing services to taxonomists for standard genome sequencing and annotation.</title>
        <authorList>
            <consortium name="The Broad Institute Genomics Platform"/>
            <consortium name="The Broad Institute Genome Sequencing Center for Infectious Disease"/>
            <person name="Wu L."/>
            <person name="Ma J."/>
        </authorList>
    </citation>
    <scope>NUCLEOTIDE SEQUENCE [LARGE SCALE GENOMIC DNA]</scope>
    <source>
        <strain evidence="13">JCM 12125</strain>
    </source>
</reference>
<keyword evidence="6" id="KW-0472">Membrane</keyword>
<dbReference type="PANTHER" id="PTHR30069:SF29">
    <property type="entry name" value="HEMOGLOBIN AND HEMOGLOBIN-HAPTOGLOBIN-BINDING PROTEIN 1-RELATED"/>
    <property type="match status" value="1"/>
</dbReference>
<organism evidence="12 13">
    <name type="scientific">Brevundimonas staleyi</name>
    <dbReference type="NCBI Taxonomy" id="74326"/>
    <lineage>
        <taxon>Bacteria</taxon>
        <taxon>Pseudomonadati</taxon>
        <taxon>Pseudomonadota</taxon>
        <taxon>Alphaproteobacteria</taxon>
        <taxon>Caulobacterales</taxon>
        <taxon>Caulobacteraceae</taxon>
        <taxon>Brevundimonas</taxon>
    </lineage>
</organism>
<dbReference type="InterPro" id="IPR036942">
    <property type="entry name" value="Beta-barrel_TonB_sf"/>
</dbReference>
<name>A0ABW0FU64_9CAUL</name>
<dbReference type="Proteomes" id="UP001596152">
    <property type="component" value="Unassembled WGS sequence"/>
</dbReference>
<dbReference type="EMBL" id="JBHSLF010000025">
    <property type="protein sequence ID" value="MFC5344954.1"/>
    <property type="molecule type" value="Genomic_DNA"/>
</dbReference>
<comment type="caution">
    <text evidence="12">The sequence shown here is derived from an EMBL/GenBank/DDBJ whole genome shotgun (WGS) entry which is preliminary data.</text>
</comment>
<keyword evidence="4" id="KW-0812">Transmembrane</keyword>